<organism evidence="1 2">
    <name type="scientific">Gossypium arboreum</name>
    <name type="common">Tree cotton</name>
    <name type="synonym">Gossypium nanking</name>
    <dbReference type="NCBI Taxonomy" id="29729"/>
    <lineage>
        <taxon>Eukaryota</taxon>
        <taxon>Viridiplantae</taxon>
        <taxon>Streptophyta</taxon>
        <taxon>Embryophyta</taxon>
        <taxon>Tracheophyta</taxon>
        <taxon>Spermatophyta</taxon>
        <taxon>Magnoliopsida</taxon>
        <taxon>eudicotyledons</taxon>
        <taxon>Gunneridae</taxon>
        <taxon>Pentapetalae</taxon>
        <taxon>rosids</taxon>
        <taxon>malvids</taxon>
        <taxon>Malvales</taxon>
        <taxon>Malvaceae</taxon>
        <taxon>Malvoideae</taxon>
        <taxon>Gossypium</taxon>
    </lineage>
</organism>
<reference evidence="2" key="1">
    <citation type="submission" date="2014-09" db="EMBL/GenBank/DDBJ databases">
        <authorList>
            <person name="Mudge J."/>
            <person name="Ramaraj T."/>
            <person name="Lindquist I.E."/>
            <person name="Bharti A.K."/>
            <person name="Sundararajan A."/>
            <person name="Cameron C.T."/>
            <person name="Woodward J.E."/>
            <person name="May G.D."/>
            <person name="Brubaker C."/>
            <person name="Broadhvest J."/>
            <person name="Wilkins T.A."/>
        </authorList>
    </citation>
    <scope>NUCLEOTIDE SEQUENCE</scope>
    <source>
        <strain evidence="2">cv. AKA8401</strain>
    </source>
</reference>
<dbReference type="Proteomes" id="UP000032142">
    <property type="component" value="Unassembled WGS sequence"/>
</dbReference>
<gene>
    <name evidence="1" type="ORF">F383_33527</name>
</gene>
<proteinExistence type="predicted"/>
<evidence type="ECO:0000313" key="1">
    <source>
        <dbReference type="EMBL" id="KHG06640.1"/>
    </source>
</evidence>
<name>A0A0B0N0T5_GOSAR</name>
<sequence length="22" mass="2401">MTYRLNMALSVRLGIASAKFGT</sequence>
<dbReference type="EMBL" id="JRRC01457092">
    <property type="protein sequence ID" value="KHG06640.1"/>
    <property type="molecule type" value="Genomic_DNA"/>
</dbReference>
<dbReference type="AlphaFoldDB" id="A0A0B0N0T5"/>
<comment type="caution">
    <text evidence="1">The sequence shown here is derived from an EMBL/GenBank/DDBJ whole genome shotgun (WGS) entry which is preliminary data.</text>
</comment>
<keyword evidence="2" id="KW-1185">Reference proteome</keyword>
<evidence type="ECO:0000313" key="2">
    <source>
        <dbReference type="Proteomes" id="UP000032142"/>
    </source>
</evidence>
<accession>A0A0B0N0T5</accession>
<protein>
    <submittedName>
        <fullName evidence="1">Uncharacterized protein</fullName>
    </submittedName>
</protein>